<evidence type="ECO:0000256" key="9">
    <source>
        <dbReference type="SAM" id="MobiDB-lite"/>
    </source>
</evidence>
<keyword evidence="8" id="KW-0807">Transducer</keyword>
<dbReference type="Pfam" id="PF00001">
    <property type="entry name" value="7tm_1"/>
    <property type="match status" value="1"/>
</dbReference>
<dbReference type="SUPFAM" id="SSF81321">
    <property type="entry name" value="Family A G protein-coupled receptor-like"/>
    <property type="match status" value="1"/>
</dbReference>
<dbReference type="OrthoDB" id="2132067at2759"/>
<sequence>MALPNPCGSSVSPRFIVIVFPIRSRSLCTMSNCRKAVVVVWIVSALVTLPSVLTKTTTPLTFSNNETTVTVHYCFDRDDMNMLAYAIYQLLTLFALPALVMVVCYAFVIRDLWKSTKSIQTLTNSRRKSLQRIRRTSDSLGITSPNRTPRGSTCKEDVQRSRKQV</sequence>
<protein>
    <recommendedName>
        <fullName evidence="11">G-protein coupled receptors family 1 profile domain-containing protein</fullName>
    </recommendedName>
</protein>
<dbReference type="AlphaFoldDB" id="A0A7R9AD98"/>
<evidence type="ECO:0000256" key="5">
    <source>
        <dbReference type="ARBA" id="ARBA00023040"/>
    </source>
</evidence>
<evidence type="ECO:0000256" key="10">
    <source>
        <dbReference type="SAM" id="Phobius"/>
    </source>
</evidence>
<feature type="transmembrane region" description="Helical" evidence="10">
    <location>
        <begin position="33"/>
        <end position="53"/>
    </location>
</feature>
<feature type="transmembrane region" description="Helical" evidence="10">
    <location>
        <begin position="85"/>
        <end position="108"/>
    </location>
</feature>
<dbReference type="EMBL" id="CAJPEV010004072">
    <property type="protein sequence ID" value="CAG0901111.1"/>
    <property type="molecule type" value="Genomic_DNA"/>
</dbReference>
<evidence type="ECO:0000313" key="13">
    <source>
        <dbReference type="Proteomes" id="UP000677054"/>
    </source>
</evidence>
<evidence type="ECO:0000259" key="11">
    <source>
        <dbReference type="PROSITE" id="PS50262"/>
    </source>
</evidence>
<evidence type="ECO:0000256" key="8">
    <source>
        <dbReference type="ARBA" id="ARBA00023224"/>
    </source>
</evidence>
<dbReference type="EMBL" id="LR903589">
    <property type="protein sequence ID" value="CAD7252059.1"/>
    <property type="molecule type" value="Genomic_DNA"/>
</dbReference>
<dbReference type="GO" id="GO:0008188">
    <property type="term" value="F:neuropeptide receptor activity"/>
    <property type="evidence" value="ECO:0007669"/>
    <property type="project" value="TreeGrafter"/>
</dbReference>
<feature type="domain" description="G-protein coupled receptors family 1 profile" evidence="11">
    <location>
        <begin position="14"/>
        <end position="165"/>
    </location>
</feature>
<evidence type="ECO:0000256" key="6">
    <source>
        <dbReference type="ARBA" id="ARBA00023136"/>
    </source>
</evidence>
<dbReference type="InterPro" id="IPR017452">
    <property type="entry name" value="GPCR_Rhodpsn_7TM"/>
</dbReference>
<dbReference type="PANTHER" id="PTHR24238:SF75">
    <property type="entry name" value="CHOLECYSTOKININ-LIKE RECEPTOR AT 17D1-RELATED"/>
    <property type="match status" value="1"/>
</dbReference>
<comment type="similarity">
    <text evidence="2">Belongs to the G-protein coupled receptor 1 family.</text>
</comment>
<keyword evidence="3 10" id="KW-0812">Transmembrane</keyword>
<evidence type="ECO:0000313" key="12">
    <source>
        <dbReference type="EMBL" id="CAD7252059.1"/>
    </source>
</evidence>
<keyword evidence="13" id="KW-1185">Reference proteome</keyword>
<gene>
    <name evidence="12" type="ORF">DSTB1V02_LOCUS11820</name>
</gene>
<feature type="non-terminal residue" evidence="12">
    <location>
        <position position="165"/>
    </location>
</feature>
<dbReference type="Proteomes" id="UP000677054">
    <property type="component" value="Unassembled WGS sequence"/>
</dbReference>
<evidence type="ECO:0000256" key="2">
    <source>
        <dbReference type="ARBA" id="ARBA00010663"/>
    </source>
</evidence>
<keyword evidence="4 10" id="KW-1133">Transmembrane helix</keyword>
<evidence type="ECO:0000256" key="3">
    <source>
        <dbReference type="ARBA" id="ARBA00022692"/>
    </source>
</evidence>
<accession>A0A7R9AD98</accession>
<feature type="compositionally biased region" description="Basic and acidic residues" evidence="9">
    <location>
        <begin position="153"/>
        <end position="165"/>
    </location>
</feature>
<dbReference type="PRINTS" id="PR00237">
    <property type="entry name" value="GPCRRHODOPSN"/>
</dbReference>
<keyword evidence="5" id="KW-0297">G-protein coupled receptor</keyword>
<dbReference type="PROSITE" id="PS50262">
    <property type="entry name" value="G_PROTEIN_RECEP_F1_2"/>
    <property type="match status" value="1"/>
</dbReference>
<keyword evidence="7" id="KW-0675">Receptor</keyword>
<dbReference type="GO" id="GO:0005886">
    <property type="term" value="C:plasma membrane"/>
    <property type="evidence" value="ECO:0007669"/>
    <property type="project" value="TreeGrafter"/>
</dbReference>
<proteinExistence type="inferred from homology"/>
<name>A0A7R9AD98_9CRUS</name>
<keyword evidence="6 10" id="KW-0472">Membrane</keyword>
<organism evidence="12">
    <name type="scientific">Darwinula stevensoni</name>
    <dbReference type="NCBI Taxonomy" id="69355"/>
    <lineage>
        <taxon>Eukaryota</taxon>
        <taxon>Metazoa</taxon>
        <taxon>Ecdysozoa</taxon>
        <taxon>Arthropoda</taxon>
        <taxon>Crustacea</taxon>
        <taxon>Oligostraca</taxon>
        <taxon>Ostracoda</taxon>
        <taxon>Podocopa</taxon>
        <taxon>Podocopida</taxon>
        <taxon>Darwinulocopina</taxon>
        <taxon>Darwinuloidea</taxon>
        <taxon>Darwinulidae</taxon>
        <taxon>Darwinula</taxon>
    </lineage>
</organism>
<evidence type="ECO:0000256" key="4">
    <source>
        <dbReference type="ARBA" id="ARBA00022989"/>
    </source>
</evidence>
<feature type="region of interest" description="Disordered" evidence="9">
    <location>
        <begin position="139"/>
        <end position="165"/>
    </location>
</feature>
<dbReference type="InterPro" id="IPR000276">
    <property type="entry name" value="GPCR_Rhodpsn"/>
</dbReference>
<evidence type="ECO:0000256" key="7">
    <source>
        <dbReference type="ARBA" id="ARBA00023170"/>
    </source>
</evidence>
<feature type="compositionally biased region" description="Polar residues" evidence="9">
    <location>
        <begin position="139"/>
        <end position="151"/>
    </location>
</feature>
<dbReference type="PANTHER" id="PTHR24238">
    <property type="entry name" value="G-PROTEIN COUPLED RECEPTOR"/>
    <property type="match status" value="1"/>
</dbReference>
<reference evidence="12" key="1">
    <citation type="submission" date="2020-11" db="EMBL/GenBank/DDBJ databases">
        <authorList>
            <person name="Tran Van P."/>
        </authorList>
    </citation>
    <scope>NUCLEOTIDE SEQUENCE</scope>
</reference>
<dbReference type="Gene3D" id="1.20.1070.10">
    <property type="entry name" value="Rhodopsin 7-helix transmembrane proteins"/>
    <property type="match status" value="1"/>
</dbReference>
<comment type="subcellular location">
    <subcellularLocation>
        <location evidence="1">Membrane</location>
        <topology evidence="1">Multi-pass membrane protein</topology>
    </subcellularLocation>
</comment>
<evidence type="ECO:0000256" key="1">
    <source>
        <dbReference type="ARBA" id="ARBA00004141"/>
    </source>
</evidence>